<evidence type="ECO:0000256" key="7">
    <source>
        <dbReference type="ARBA" id="ARBA00022779"/>
    </source>
</evidence>
<proteinExistence type="inferred from homology"/>
<evidence type="ECO:0000256" key="4">
    <source>
        <dbReference type="ARBA" id="ARBA00021870"/>
    </source>
</evidence>
<sequence>MPRSAGSVSAPQSIDHAAGKPVGADHVSPRRKAAMVVQLMIAEGRKLDLASLPEAVQISLTRELGALRLVDRATLAAVAAECADRIEGLGLAAPGGMDQALQALDGRISPATAARLRAEAGPPRGDDPWARLTALPCPALVPLMTTECAEIAAVTLSKLPVAKAAELLGLLSGERARRITHAMSQTRAIAPDAVERIGAALAAEHCQEVPKAFAHPAPDRLGEILNSSGSATRDAVLDGLEAEDPDFAADVRRAIFTFADIPQRLAPGDAPAVLRRIEQPVLITALAAAQATGGGDAAAANHLLDNISQRMAQGLREEIAERGAVRRVEGETAMSEVVGAIRAAADEGDIALVSPQEEDES</sequence>
<dbReference type="Pfam" id="PF01706">
    <property type="entry name" value="FliG_C"/>
    <property type="match status" value="1"/>
</dbReference>
<keyword evidence="15" id="KW-0966">Cell projection</keyword>
<dbReference type="InterPro" id="IPR011002">
    <property type="entry name" value="FliG_a-hlx"/>
</dbReference>
<protein>
    <recommendedName>
        <fullName evidence="4">Flagellar motor switch protein FliG</fullName>
    </recommendedName>
</protein>
<dbReference type="InterPro" id="IPR028263">
    <property type="entry name" value="FliG_N"/>
</dbReference>
<reference evidence="15 16" key="1">
    <citation type="submission" date="2017-08" db="EMBL/GenBank/DDBJ databases">
        <title>Draft Genome Sequence of Loktanella cinnabarina Strain XM1, Isolated from Coastal Surface Water.</title>
        <authorList>
            <person name="Ma R."/>
            <person name="Wang J."/>
            <person name="Wang Q."/>
            <person name="Ma Z."/>
            <person name="Li J."/>
            <person name="Chen L."/>
        </authorList>
    </citation>
    <scope>NUCLEOTIDE SEQUENCE [LARGE SCALE GENOMIC DNA]</scope>
    <source>
        <strain evidence="15 16">XM1</strain>
    </source>
</reference>
<evidence type="ECO:0000259" key="12">
    <source>
        <dbReference type="Pfam" id="PF01706"/>
    </source>
</evidence>
<keyword evidence="9" id="KW-0975">Bacterial flagellum</keyword>
<evidence type="ECO:0000256" key="3">
    <source>
        <dbReference type="ARBA" id="ARBA00010299"/>
    </source>
</evidence>
<evidence type="ECO:0000256" key="6">
    <source>
        <dbReference type="ARBA" id="ARBA00022500"/>
    </source>
</evidence>
<evidence type="ECO:0000256" key="10">
    <source>
        <dbReference type="ARBA" id="ARBA00025598"/>
    </source>
</evidence>
<keyword evidence="15" id="KW-0969">Cilium</keyword>
<dbReference type="OrthoDB" id="7616820at2"/>
<dbReference type="GO" id="GO:0005886">
    <property type="term" value="C:plasma membrane"/>
    <property type="evidence" value="ECO:0007669"/>
    <property type="project" value="UniProtKB-SubCell"/>
</dbReference>
<keyword evidence="6" id="KW-0145">Chemotaxis</keyword>
<evidence type="ECO:0000259" key="13">
    <source>
        <dbReference type="Pfam" id="PF14841"/>
    </source>
</evidence>
<name>A0A2G1MKE1_9RHOB</name>
<evidence type="ECO:0000256" key="2">
    <source>
        <dbReference type="ARBA" id="ARBA00004413"/>
    </source>
</evidence>
<keyword evidence="8" id="KW-0472">Membrane</keyword>
<feature type="region of interest" description="Disordered" evidence="11">
    <location>
        <begin position="1"/>
        <end position="26"/>
    </location>
</feature>
<comment type="caution">
    <text evidence="15">The sequence shown here is derived from an EMBL/GenBank/DDBJ whole genome shotgun (WGS) entry which is preliminary data.</text>
</comment>
<comment type="subcellular location">
    <subcellularLocation>
        <location evidence="1">Bacterial flagellum basal body</location>
    </subcellularLocation>
    <subcellularLocation>
        <location evidence="2">Cell membrane</location>
        <topology evidence="2">Peripheral membrane protein</topology>
        <orientation evidence="2">Cytoplasmic side</orientation>
    </subcellularLocation>
</comment>
<dbReference type="Pfam" id="PF14841">
    <property type="entry name" value="FliG_M"/>
    <property type="match status" value="1"/>
</dbReference>
<dbReference type="PANTHER" id="PTHR30534">
    <property type="entry name" value="FLAGELLAR MOTOR SWITCH PROTEIN FLIG"/>
    <property type="match status" value="1"/>
</dbReference>
<keyword evidence="15" id="KW-0282">Flagellum</keyword>
<dbReference type="PANTHER" id="PTHR30534:SF0">
    <property type="entry name" value="FLAGELLAR MOTOR SWITCH PROTEIN FLIG"/>
    <property type="match status" value="1"/>
</dbReference>
<dbReference type="Gene3D" id="1.10.220.30">
    <property type="match status" value="2"/>
</dbReference>
<dbReference type="Proteomes" id="UP000221860">
    <property type="component" value="Unassembled WGS sequence"/>
</dbReference>
<evidence type="ECO:0000256" key="8">
    <source>
        <dbReference type="ARBA" id="ARBA00023136"/>
    </source>
</evidence>
<dbReference type="GO" id="GO:0003774">
    <property type="term" value="F:cytoskeletal motor activity"/>
    <property type="evidence" value="ECO:0007669"/>
    <property type="project" value="InterPro"/>
</dbReference>
<keyword evidence="16" id="KW-1185">Reference proteome</keyword>
<keyword evidence="7" id="KW-0283">Flagellar rotation</keyword>
<dbReference type="AlphaFoldDB" id="A0A2G1MKE1"/>
<organism evidence="15 16">
    <name type="scientific">Limimaricola cinnabarinus</name>
    <dbReference type="NCBI Taxonomy" id="1125964"/>
    <lineage>
        <taxon>Bacteria</taxon>
        <taxon>Pseudomonadati</taxon>
        <taxon>Pseudomonadota</taxon>
        <taxon>Alphaproteobacteria</taxon>
        <taxon>Rhodobacterales</taxon>
        <taxon>Paracoccaceae</taxon>
        <taxon>Limimaricola</taxon>
    </lineage>
</organism>
<dbReference type="GO" id="GO:0071973">
    <property type="term" value="P:bacterial-type flagellum-dependent cell motility"/>
    <property type="evidence" value="ECO:0007669"/>
    <property type="project" value="InterPro"/>
</dbReference>
<evidence type="ECO:0000259" key="14">
    <source>
        <dbReference type="Pfam" id="PF14842"/>
    </source>
</evidence>
<feature type="compositionally biased region" description="Polar residues" evidence="11">
    <location>
        <begin position="1"/>
        <end position="12"/>
    </location>
</feature>
<comment type="similarity">
    <text evidence="3">Belongs to the FliG family.</text>
</comment>
<evidence type="ECO:0000256" key="1">
    <source>
        <dbReference type="ARBA" id="ARBA00004117"/>
    </source>
</evidence>
<dbReference type="SUPFAM" id="SSF48029">
    <property type="entry name" value="FliG"/>
    <property type="match status" value="1"/>
</dbReference>
<evidence type="ECO:0000313" key="16">
    <source>
        <dbReference type="Proteomes" id="UP000221860"/>
    </source>
</evidence>
<dbReference type="InterPro" id="IPR023087">
    <property type="entry name" value="Flg_Motor_Flig_C"/>
</dbReference>
<accession>A0A2G1MKE1</accession>
<feature type="domain" description="Flagellar motor switch protein FliG middle" evidence="13">
    <location>
        <begin position="140"/>
        <end position="203"/>
    </location>
</feature>
<evidence type="ECO:0000256" key="9">
    <source>
        <dbReference type="ARBA" id="ARBA00023143"/>
    </source>
</evidence>
<evidence type="ECO:0000256" key="5">
    <source>
        <dbReference type="ARBA" id="ARBA00022475"/>
    </source>
</evidence>
<feature type="domain" description="Flagellar motor switch protein FliG N-terminal" evidence="14">
    <location>
        <begin position="28"/>
        <end position="129"/>
    </location>
</feature>
<dbReference type="PRINTS" id="PR00954">
    <property type="entry name" value="FLGMOTORFLIG"/>
</dbReference>
<evidence type="ECO:0000313" key="15">
    <source>
        <dbReference type="EMBL" id="PHP29223.1"/>
    </source>
</evidence>
<dbReference type="GO" id="GO:0009425">
    <property type="term" value="C:bacterial-type flagellum basal body"/>
    <property type="evidence" value="ECO:0007669"/>
    <property type="project" value="UniProtKB-SubCell"/>
</dbReference>
<dbReference type="EMBL" id="NQWH01000003">
    <property type="protein sequence ID" value="PHP29223.1"/>
    <property type="molecule type" value="Genomic_DNA"/>
</dbReference>
<comment type="function">
    <text evidence="10">FliG is one of three proteins (FliG, FliN, FliM) that forms the rotor-mounted switch complex (C ring), located at the base of the basal body. This complex interacts with the CheY and CheZ chemotaxis proteins, in addition to contacting components of the motor that determine the direction of flagellar rotation.</text>
</comment>
<evidence type="ECO:0000256" key="11">
    <source>
        <dbReference type="SAM" id="MobiDB-lite"/>
    </source>
</evidence>
<feature type="domain" description="Flagellar motor switch protein FliG C-terminal" evidence="12">
    <location>
        <begin position="239"/>
        <end position="352"/>
    </location>
</feature>
<dbReference type="GO" id="GO:0006935">
    <property type="term" value="P:chemotaxis"/>
    <property type="evidence" value="ECO:0007669"/>
    <property type="project" value="UniProtKB-KW"/>
</dbReference>
<dbReference type="InterPro" id="IPR000090">
    <property type="entry name" value="Flg_Motor_Flig"/>
</dbReference>
<dbReference type="Pfam" id="PF14842">
    <property type="entry name" value="FliG_N"/>
    <property type="match status" value="1"/>
</dbReference>
<keyword evidence="5" id="KW-1003">Cell membrane</keyword>
<dbReference type="InterPro" id="IPR032779">
    <property type="entry name" value="FliG_M"/>
</dbReference>
<gene>
    <name evidence="15" type="ORF">CJ301_01760</name>
</gene>